<dbReference type="Proteomes" id="UP000827721">
    <property type="component" value="Unassembled WGS sequence"/>
</dbReference>
<accession>A0ABQ8HY25</accession>
<dbReference type="InterPro" id="IPR033121">
    <property type="entry name" value="PEPTIDASE_A1"/>
</dbReference>
<protein>
    <recommendedName>
        <fullName evidence="6">Peptidase A1 domain-containing protein</fullName>
    </recommendedName>
</protein>
<dbReference type="Pfam" id="PF14541">
    <property type="entry name" value="TAXi_C"/>
    <property type="match status" value="2"/>
</dbReference>
<keyword evidence="8" id="KW-1185">Reference proteome</keyword>
<feature type="domain" description="Peptidase A1" evidence="6">
    <location>
        <begin position="1"/>
        <end position="327"/>
    </location>
</feature>
<dbReference type="InterPro" id="IPR034161">
    <property type="entry name" value="Pepsin-like_plant"/>
</dbReference>
<evidence type="ECO:0000256" key="3">
    <source>
        <dbReference type="ARBA" id="ARBA00022750"/>
    </source>
</evidence>
<dbReference type="Pfam" id="PF14543">
    <property type="entry name" value="TAXi_N"/>
    <property type="match status" value="2"/>
</dbReference>
<dbReference type="InterPro" id="IPR051708">
    <property type="entry name" value="Plant_Aspart_Prot_A1"/>
</dbReference>
<dbReference type="Gene3D" id="2.40.70.10">
    <property type="entry name" value="Acid Proteases"/>
    <property type="match status" value="5"/>
</dbReference>
<comment type="similarity">
    <text evidence="1">Belongs to the peptidase A1 family.</text>
</comment>
<name>A0ABQ8HY25_9ROSI</name>
<dbReference type="EMBL" id="JAFEMO010000006">
    <property type="protein sequence ID" value="KAH7569221.1"/>
    <property type="molecule type" value="Genomic_DNA"/>
</dbReference>
<organism evidence="7 8">
    <name type="scientific">Xanthoceras sorbifolium</name>
    <dbReference type="NCBI Taxonomy" id="99658"/>
    <lineage>
        <taxon>Eukaryota</taxon>
        <taxon>Viridiplantae</taxon>
        <taxon>Streptophyta</taxon>
        <taxon>Embryophyta</taxon>
        <taxon>Tracheophyta</taxon>
        <taxon>Spermatophyta</taxon>
        <taxon>Magnoliopsida</taxon>
        <taxon>eudicotyledons</taxon>
        <taxon>Gunneridae</taxon>
        <taxon>Pentapetalae</taxon>
        <taxon>rosids</taxon>
        <taxon>malvids</taxon>
        <taxon>Sapindales</taxon>
        <taxon>Sapindaceae</taxon>
        <taxon>Xanthoceroideae</taxon>
        <taxon>Xanthoceras</taxon>
    </lineage>
</organism>
<dbReference type="InterPro" id="IPR021109">
    <property type="entry name" value="Peptidase_aspartic_dom_sf"/>
</dbReference>
<evidence type="ECO:0000256" key="2">
    <source>
        <dbReference type="ARBA" id="ARBA00022670"/>
    </source>
</evidence>
<dbReference type="PANTHER" id="PTHR47967">
    <property type="entry name" value="OS07G0603500 PROTEIN-RELATED"/>
    <property type="match status" value="1"/>
</dbReference>
<keyword evidence="3" id="KW-0064">Aspartyl protease</keyword>
<dbReference type="InterPro" id="IPR032861">
    <property type="entry name" value="TAXi_N"/>
</dbReference>
<dbReference type="CDD" id="cd05476">
    <property type="entry name" value="pepsin_A_like_plant"/>
    <property type="match status" value="2"/>
</dbReference>
<feature type="domain" description="Peptidase A1" evidence="6">
    <location>
        <begin position="503"/>
        <end position="840"/>
    </location>
</feature>
<evidence type="ECO:0000313" key="8">
    <source>
        <dbReference type="Proteomes" id="UP000827721"/>
    </source>
</evidence>
<evidence type="ECO:0000256" key="4">
    <source>
        <dbReference type="ARBA" id="ARBA00022801"/>
    </source>
</evidence>
<evidence type="ECO:0000256" key="1">
    <source>
        <dbReference type="ARBA" id="ARBA00007447"/>
    </source>
</evidence>
<reference evidence="7 8" key="1">
    <citation type="submission" date="2021-02" db="EMBL/GenBank/DDBJ databases">
        <title>Plant Genome Project.</title>
        <authorList>
            <person name="Zhang R.-G."/>
        </authorList>
    </citation>
    <scope>NUCLEOTIDE SEQUENCE [LARGE SCALE GENOMIC DNA]</scope>
    <source>
        <tissue evidence="7">Leaves</tissue>
    </source>
</reference>
<dbReference type="SUPFAM" id="SSF50630">
    <property type="entry name" value="Acid proteases"/>
    <property type="match status" value="3"/>
</dbReference>
<sequence>MDTGSDLIWVNCNHTCNNCGPVFDPSMSTSFAKTLCNYTSCDGCSPTNECKYDMEYANFTDSKGIIATEQFSFETSDKGRTAINNVVFGCGLKNGNFLDKSTGVFGLSIILRRDNFSIVKLLGSRFSYCVGNIYDMRYKFNRLVLGEGTVIEGDSTPFELSNGLYYLTLEGISIGGIRLDIDPKTFKKTSNNNGGVFIDSGTTYTWLAPAAYQQVRREIEDLSSNGLLRRHRQEKKGQLCYYGKIGRDVRGFPVMAFHFAEGADLVLDVLGMFLQVRSDMFCLTIASSDDIFGDSRRRMDHWSIIGMIAQQNYNVAYDLDPEIFEKTSDYDGVFIDSGSASTWLAPAAAYQQVRRVIDNICKGLLTRHQGWRKEQLCYYGKVGRDLQGFPVMTFHFADEAIWFWMFGACSFSIWSVHVLLYVTFFITTTTAAATTEPRRLVTRLLHRDSLFRNHNDTIAAQAERLLNSSITRFIYLSEKISETHPDDDNIQPNLFLGTSAPLFYVNFSIGEPPVPQLAIMDTGSDLIWVNCNPVCRNCGKVFDPSKSSTFAKTPCNYTFCLSCSPTNECNYSVKYVKGTDSEGIIATEQFSFETLGEGRIAINSVVFGCGINNGEFIDKSTGIFGLSISERENFSILKLLGSRFSYCVGNIVDHEYKFNRLVLGEAVIEGYSTPLEIIDGEYYLILEGISIGEKRLEIDSEIFKKTSNDNGVFIDTGTTYTWLTPNAYQVVKREIEHLSKGLLTRFPYPWAPDGYLCYFGEVSRDVEGFPVMTFHFAEGADLVLDAYGMFLQVQSQVFCLAIVPSSIADDGIKDRSLIGMVAQQNYNVAFDLGTSRLYFQRIDCELLDE</sequence>
<evidence type="ECO:0000259" key="6">
    <source>
        <dbReference type="PROSITE" id="PS51767"/>
    </source>
</evidence>
<proteinExistence type="inferred from homology"/>
<keyword evidence="4" id="KW-0378">Hydrolase</keyword>
<dbReference type="PANTHER" id="PTHR47967:SF14">
    <property type="entry name" value="EUKARYOTIC ASPARTYL PROTEASE FAMILY PROTEIN"/>
    <property type="match status" value="1"/>
</dbReference>
<dbReference type="InterPro" id="IPR032799">
    <property type="entry name" value="TAXi_C"/>
</dbReference>
<gene>
    <name evidence="7" type="ORF">JRO89_XS06G0126300</name>
</gene>
<comment type="caution">
    <text evidence="7">The sequence shown here is derived from an EMBL/GenBank/DDBJ whole genome shotgun (WGS) entry which is preliminary data.</text>
</comment>
<keyword evidence="5" id="KW-0325">Glycoprotein</keyword>
<evidence type="ECO:0000256" key="5">
    <source>
        <dbReference type="ARBA" id="ARBA00023180"/>
    </source>
</evidence>
<dbReference type="PROSITE" id="PS51767">
    <property type="entry name" value="PEPTIDASE_A1"/>
    <property type="match status" value="2"/>
</dbReference>
<keyword evidence="2" id="KW-0645">Protease</keyword>
<evidence type="ECO:0000313" key="7">
    <source>
        <dbReference type="EMBL" id="KAH7569221.1"/>
    </source>
</evidence>